<sequence length="48" mass="5223">MQREPSADFDRFVLDRSTALLRTAVLLVGDVGHAIMAPAKSQPARSAR</sequence>
<dbReference type="RefSeq" id="WP_382377997.1">
    <property type="nucleotide sequence ID" value="NZ_JBHRZI010000029.1"/>
</dbReference>
<gene>
    <name evidence="1" type="ORF">ACFOWZ_33725</name>
</gene>
<comment type="caution">
    <text evidence="1">The sequence shown here is derived from an EMBL/GenBank/DDBJ whole genome shotgun (WGS) entry which is preliminary data.</text>
</comment>
<dbReference type="EMBL" id="JBHRZI010000029">
    <property type="protein sequence ID" value="MFC3896461.1"/>
    <property type="molecule type" value="Genomic_DNA"/>
</dbReference>
<keyword evidence="2" id="KW-1185">Reference proteome</keyword>
<evidence type="ECO:0000313" key="1">
    <source>
        <dbReference type="EMBL" id="MFC3896461.1"/>
    </source>
</evidence>
<protein>
    <submittedName>
        <fullName evidence="1">Uncharacterized protein</fullName>
    </submittedName>
</protein>
<dbReference type="Proteomes" id="UP001595690">
    <property type="component" value="Unassembled WGS sequence"/>
</dbReference>
<proteinExistence type="predicted"/>
<accession>A0ABV8C3D2</accession>
<organism evidence="1 2">
    <name type="scientific">Lentzea rhizosphaerae</name>
    <dbReference type="NCBI Taxonomy" id="2041025"/>
    <lineage>
        <taxon>Bacteria</taxon>
        <taxon>Bacillati</taxon>
        <taxon>Actinomycetota</taxon>
        <taxon>Actinomycetes</taxon>
        <taxon>Pseudonocardiales</taxon>
        <taxon>Pseudonocardiaceae</taxon>
        <taxon>Lentzea</taxon>
    </lineage>
</organism>
<name>A0ABV8C3D2_9PSEU</name>
<reference evidence="2" key="1">
    <citation type="journal article" date="2019" name="Int. J. Syst. Evol. Microbiol.">
        <title>The Global Catalogue of Microorganisms (GCM) 10K type strain sequencing project: providing services to taxonomists for standard genome sequencing and annotation.</title>
        <authorList>
            <consortium name="The Broad Institute Genomics Platform"/>
            <consortium name="The Broad Institute Genome Sequencing Center for Infectious Disease"/>
            <person name="Wu L."/>
            <person name="Ma J."/>
        </authorList>
    </citation>
    <scope>NUCLEOTIDE SEQUENCE [LARGE SCALE GENOMIC DNA]</scope>
    <source>
        <strain evidence="2">CGMCC 4.7405</strain>
    </source>
</reference>
<evidence type="ECO:0000313" key="2">
    <source>
        <dbReference type="Proteomes" id="UP001595690"/>
    </source>
</evidence>